<dbReference type="Proteomes" id="UP001252243">
    <property type="component" value="Unassembled WGS sequence"/>
</dbReference>
<evidence type="ECO:0000313" key="2">
    <source>
        <dbReference type="EMBL" id="MDR7083720.1"/>
    </source>
</evidence>
<proteinExistence type="predicted"/>
<feature type="transmembrane region" description="Helical" evidence="1">
    <location>
        <begin position="117"/>
        <end position="137"/>
    </location>
</feature>
<keyword evidence="3" id="KW-1185">Reference proteome</keyword>
<accession>A0ABU1UF05</accession>
<reference evidence="2 3" key="1">
    <citation type="submission" date="2023-07" db="EMBL/GenBank/DDBJ databases">
        <title>Sorghum-associated microbial communities from plants grown in Nebraska, USA.</title>
        <authorList>
            <person name="Schachtman D."/>
        </authorList>
    </citation>
    <scope>NUCLEOTIDE SEQUENCE [LARGE SCALE GENOMIC DNA]</scope>
    <source>
        <strain evidence="2 3">BE167</strain>
    </source>
</reference>
<evidence type="ECO:0000256" key="1">
    <source>
        <dbReference type="SAM" id="Phobius"/>
    </source>
</evidence>
<keyword evidence="1" id="KW-0472">Membrane</keyword>
<dbReference type="EMBL" id="JAVDVQ010000013">
    <property type="protein sequence ID" value="MDR7083720.1"/>
    <property type="molecule type" value="Genomic_DNA"/>
</dbReference>
<keyword evidence="1" id="KW-0812">Transmembrane</keyword>
<keyword evidence="1" id="KW-1133">Transmembrane helix</keyword>
<organism evidence="2 3">
    <name type="scientific">Arthrobacter ginsengisoli</name>
    <dbReference type="NCBI Taxonomy" id="1356565"/>
    <lineage>
        <taxon>Bacteria</taxon>
        <taxon>Bacillati</taxon>
        <taxon>Actinomycetota</taxon>
        <taxon>Actinomycetes</taxon>
        <taxon>Micrococcales</taxon>
        <taxon>Micrococcaceae</taxon>
        <taxon>Arthrobacter</taxon>
    </lineage>
</organism>
<evidence type="ECO:0000313" key="3">
    <source>
        <dbReference type="Proteomes" id="UP001252243"/>
    </source>
</evidence>
<sequence>MNTREATRSARAESVGVAELPLYRLHLMRAGYALMGFGLAVFRWPEYLNHPEPWLLHEGVVACLLTAMSLLAFLGLRYPVQLLPLLLFESAWKLIWLSLVAVPGLMAGDVDEATGKVLVSCSLVVVVLAVTPWRFVWQQYVIARGDKWR</sequence>
<dbReference type="RefSeq" id="WP_310058934.1">
    <property type="nucleotide sequence ID" value="NZ_JAVDVQ010000013.1"/>
</dbReference>
<feature type="transmembrane region" description="Helical" evidence="1">
    <location>
        <begin position="83"/>
        <end position="105"/>
    </location>
</feature>
<protein>
    <recommendedName>
        <fullName evidence="4">LrgA family protein</fullName>
    </recommendedName>
</protein>
<feature type="transmembrane region" description="Helical" evidence="1">
    <location>
        <begin position="21"/>
        <end position="42"/>
    </location>
</feature>
<gene>
    <name evidence="2" type="ORF">J2X01_003015</name>
</gene>
<name>A0ABU1UF05_9MICC</name>
<feature type="transmembrane region" description="Helical" evidence="1">
    <location>
        <begin position="54"/>
        <end position="76"/>
    </location>
</feature>
<comment type="caution">
    <text evidence="2">The sequence shown here is derived from an EMBL/GenBank/DDBJ whole genome shotgun (WGS) entry which is preliminary data.</text>
</comment>
<evidence type="ECO:0008006" key="4">
    <source>
        <dbReference type="Google" id="ProtNLM"/>
    </source>
</evidence>